<keyword evidence="4 14" id="KW-0812">Transmembrane</keyword>
<feature type="transmembrane region" description="Helical" evidence="14">
    <location>
        <begin position="87"/>
        <end position="111"/>
    </location>
</feature>
<dbReference type="InterPro" id="IPR000276">
    <property type="entry name" value="GPCR_Rhodpsn"/>
</dbReference>
<dbReference type="Proteomes" id="UP001153269">
    <property type="component" value="Unassembled WGS sequence"/>
</dbReference>
<keyword evidence="11" id="KW-0675">Receptor</keyword>
<comment type="subcellular location">
    <subcellularLocation>
        <location evidence="1">Membrane</location>
        <topology evidence="1">Multi-pass membrane protein</topology>
    </subcellularLocation>
</comment>
<dbReference type="PROSITE" id="PS00238">
    <property type="entry name" value="OPSIN"/>
    <property type="match status" value="1"/>
</dbReference>
<feature type="domain" description="G-protein coupled receptors family 1 profile" evidence="15">
    <location>
        <begin position="66"/>
        <end position="322"/>
    </location>
</feature>
<evidence type="ECO:0000256" key="13">
    <source>
        <dbReference type="ARBA" id="ARBA00023224"/>
    </source>
</evidence>
<dbReference type="GO" id="GO:0009881">
    <property type="term" value="F:photoreceptor activity"/>
    <property type="evidence" value="ECO:0007669"/>
    <property type="project" value="UniProtKB-KW"/>
</dbReference>
<dbReference type="Gene3D" id="1.20.1070.10">
    <property type="entry name" value="Rhodopsin 7-helix transmembrane proteins"/>
    <property type="match status" value="1"/>
</dbReference>
<dbReference type="InterPro" id="IPR002962">
    <property type="entry name" value="Peropsin"/>
</dbReference>
<dbReference type="GO" id="GO:0007601">
    <property type="term" value="P:visual perception"/>
    <property type="evidence" value="ECO:0007669"/>
    <property type="project" value="InterPro"/>
</dbReference>
<feature type="transmembrane region" description="Helical" evidence="14">
    <location>
        <begin position="123"/>
        <end position="149"/>
    </location>
</feature>
<evidence type="ECO:0000256" key="7">
    <source>
        <dbReference type="ARBA" id="ARBA00022991"/>
    </source>
</evidence>
<dbReference type="EMBL" id="CADEAL010004150">
    <property type="protein sequence ID" value="CAB1452960.1"/>
    <property type="molecule type" value="Genomic_DNA"/>
</dbReference>
<evidence type="ECO:0000256" key="4">
    <source>
        <dbReference type="ARBA" id="ARBA00022692"/>
    </source>
</evidence>
<keyword evidence="12" id="KW-0325">Glycoprotein</keyword>
<feature type="transmembrane region" description="Helical" evidence="14">
    <location>
        <begin position="212"/>
        <end position="242"/>
    </location>
</feature>
<dbReference type="SUPFAM" id="SSF81321">
    <property type="entry name" value="Family A G protein-coupled receptor-like"/>
    <property type="match status" value="1"/>
</dbReference>
<keyword evidence="8" id="KW-0297">G-protein coupled receptor</keyword>
<dbReference type="InterPro" id="IPR027430">
    <property type="entry name" value="Retinal_BS"/>
</dbReference>
<keyword evidence="10" id="KW-1015">Disulfide bond</keyword>
<sequence>MRMTPEPGGTDKYGQGSCAAEPNLASPLIKMGNASETFLLVSKISKDSDILMGTIYSIFGVLSLIGNGILLFVAYRKKSTLKPAEFFVVNLAISDLGMTMSLFPLAIPSSYAHMWLFSKTICLIYAFCGVLFGLCSLTNLTVLSCVCWIKVCIPNYGNKFSYSHACLLIAGVWCYAGVFAVGPLSGWGEYGPEPYGTACCISWHAPSESTAAMTYIICLFFFCYIIPCTVIFLSYTFILLTVRGSSQAVQQHMSPQNKITSAHALIIKLSVAVCIGFLTAWSPYAVVSMWAGFGNPETVPPMAFALAAIFAKSSTLYNPIVYLVFKPNFRKSLSRDVAKCRRTLCGSPCQHSSAQKGTCGQPNHKEEFNSTRLSNGLPENHRTCRHCPCPETVLSDRENLTNISLQKTARILKGSLHNEVAISQLSNEMQSDFL</sequence>
<dbReference type="FunFam" id="1.20.1070.10:FF:000219">
    <property type="entry name" value="Opsin 5-like 2"/>
    <property type="match status" value="1"/>
</dbReference>
<evidence type="ECO:0000256" key="2">
    <source>
        <dbReference type="ARBA" id="ARBA00022543"/>
    </source>
</evidence>
<comment type="caution">
    <text evidence="16">The sequence shown here is derived from an EMBL/GenBank/DDBJ whole genome shotgun (WGS) entry which is preliminary data.</text>
</comment>
<evidence type="ECO:0000256" key="14">
    <source>
        <dbReference type="SAM" id="Phobius"/>
    </source>
</evidence>
<evidence type="ECO:0000256" key="3">
    <source>
        <dbReference type="ARBA" id="ARBA00022606"/>
    </source>
</evidence>
<feature type="transmembrane region" description="Helical" evidence="14">
    <location>
        <begin position="161"/>
        <end position="182"/>
    </location>
</feature>
<dbReference type="Pfam" id="PF00001">
    <property type="entry name" value="7tm_1"/>
    <property type="match status" value="1"/>
</dbReference>
<keyword evidence="5" id="KW-0681">Retinal protein</keyword>
<dbReference type="InterPro" id="IPR017452">
    <property type="entry name" value="GPCR_Rhodpsn_7TM"/>
</dbReference>
<keyword evidence="6 14" id="KW-1133">Transmembrane helix</keyword>
<dbReference type="PROSITE" id="PS50262">
    <property type="entry name" value="G_PROTEIN_RECEP_F1_2"/>
    <property type="match status" value="1"/>
</dbReference>
<dbReference type="GO" id="GO:0007602">
    <property type="term" value="P:phototransduction"/>
    <property type="evidence" value="ECO:0007669"/>
    <property type="project" value="UniProtKB-KW"/>
</dbReference>
<dbReference type="CDD" id="cd15074">
    <property type="entry name" value="7tmA_Opsin5_neuropsin"/>
    <property type="match status" value="1"/>
</dbReference>
<keyword evidence="7" id="KW-0157">Chromophore</keyword>
<dbReference type="InterPro" id="IPR050125">
    <property type="entry name" value="GPCR_opsins"/>
</dbReference>
<gene>
    <name evidence="16" type="ORF">PLEPLA_LOCUS40710</name>
</gene>
<keyword evidence="2" id="KW-0600">Photoreceptor protein</keyword>
<dbReference type="GO" id="GO:0004930">
    <property type="term" value="F:G protein-coupled receptor activity"/>
    <property type="evidence" value="ECO:0007669"/>
    <property type="project" value="UniProtKB-KW"/>
</dbReference>
<evidence type="ECO:0000313" key="17">
    <source>
        <dbReference type="Proteomes" id="UP001153269"/>
    </source>
</evidence>
<protein>
    <recommendedName>
        <fullName evidence="15">G-protein coupled receptors family 1 profile domain-containing protein</fullName>
    </recommendedName>
</protein>
<proteinExistence type="predicted"/>
<evidence type="ECO:0000313" key="16">
    <source>
        <dbReference type="EMBL" id="CAB1452960.1"/>
    </source>
</evidence>
<keyword evidence="17" id="KW-1185">Reference proteome</keyword>
<feature type="transmembrane region" description="Helical" evidence="14">
    <location>
        <begin position="50"/>
        <end position="75"/>
    </location>
</feature>
<keyword evidence="3" id="KW-0716">Sensory transduction</keyword>
<keyword evidence="9 14" id="KW-0472">Membrane</keyword>
<dbReference type="PRINTS" id="PR01244">
    <property type="entry name" value="PEROPSIN"/>
</dbReference>
<dbReference type="GO" id="GO:0016020">
    <property type="term" value="C:membrane"/>
    <property type="evidence" value="ECO:0007669"/>
    <property type="project" value="UniProtKB-SubCell"/>
</dbReference>
<evidence type="ECO:0000256" key="6">
    <source>
        <dbReference type="ARBA" id="ARBA00022989"/>
    </source>
</evidence>
<feature type="transmembrane region" description="Helical" evidence="14">
    <location>
        <begin position="262"/>
        <end position="282"/>
    </location>
</feature>
<reference evidence="16" key="1">
    <citation type="submission" date="2020-03" db="EMBL/GenBank/DDBJ databases">
        <authorList>
            <person name="Weist P."/>
        </authorList>
    </citation>
    <scope>NUCLEOTIDE SEQUENCE</scope>
</reference>
<dbReference type="PRINTS" id="PR00237">
    <property type="entry name" value="GPCRRHODOPSN"/>
</dbReference>
<evidence type="ECO:0000256" key="1">
    <source>
        <dbReference type="ARBA" id="ARBA00004141"/>
    </source>
</evidence>
<accession>A0A9N7VNL4</accession>
<evidence type="ECO:0000256" key="8">
    <source>
        <dbReference type="ARBA" id="ARBA00023040"/>
    </source>
</evidence>
<dbReference type="AlphaFoldDB" id="A0A9N7VNL4"/>
<evidence type="ECO:0000256" key="12">
    <source>
        <dbReference type="ARBA" id="ARBA00023180"/>
    </source>
</evidence>
<evidence type="ECO:0000256" key="10">
    <source>
        <dbReference type="ARBA" id="ARBA00023157"/>
    </source>
</evidence>
<organism evidence="16 17">
    <name type="scientific">Pleuronectes platessa</name>
    <name type="common">European plaice</name>
    <dbReference type="NCBI Taxonomy" id="8262"/>
    <lineage>
        <taxon>Eukaryota</taxon>
        <taxon>Metazoa</taxon>
        <taxon>Chordata</taxon>
        <taxon>Craniata</taxon>
        <taxon>Vertebrata</taxon>
        <taxon>Euteleostomi</taxon>
        <taxon>Actinopterygii</taxon>
        <taxon>Neopterygii</taxon>
        <taxon>Teleostei</taxon>
        <taxon>Neoteleostei</taxon>
        <taxon>Acanthomorphata</taxon>
        <taxon>Carangaria</taxon>
        <taxon>Pleuronectiformes</taxon>
        <taxon>Pleuronectoidei</taxon>
        <taxon>Pleuronectidae</taxon>
        <taxon>Pleuronectes</taxon>
    </lineage>
</organism>
<evidence type="ECO:0000259" key="15">
    <source>
        <dbReference type="PROSITE" id="PS50262"/>
    </source>
</evidence>
<keyword evidence="13" id="KW-0807">Transducer</keyword>
<name>A0A9N7VNL4_PLEPL</name>
<evidence type="ECO:0000256" key="11">
    <source>
        <dbReference type="ARBA" id="ARBA00023170"/>
    </source>
</evidence>
<evidence type="ECO:0000256" key="9">
    <source>
        <dbReference type="ARBA" id="ARBA00023136"/>
    </source>
</evidence>
<feature type="transmembrane region" description="Helical" evidence="14">
    <location>
        <begin position="302"/>
        <end position="325"/>
    </location>
</feature>
<evidence type="ECO:0000256" key="5">
    <source>
        <dbReference type="ARBA" id="ARBA00022925"/>
    </source>
</evidence>
<dbReference type="PANTHER" id="PTHR24240">
    <property type="entry name" value="OPSIN"/>
    <property type="match status" value="1"/>
</dbReference>